<evidence type="ECO:0008006" key="6">
    <source>
        <dbReference type="Google" id="ProtNLM"/>
    </source>
</evidence>
<feature type="region of interest" description="Disordered" evidence="3">
    <location>
        <begin position="104"/>
        <end position="138"/>
    </location>
</feature>
<evidence type="ECO:0000256" key="1">
    <source>
        <dbReference type="ARBA" id="ARBA00022741"/>
    </source>
</evidence>
<dbReference type="STRING" id="7719.ENSCINP00000033253"/>
<dbReference type="GO" id="GO:0007165">
    <property type="term" value="P:signal transduction"/>
    <property type="evidence" value="ECO:0007669"/>
    <property type="project" value="InterPro"/>
</dbReference>
<feature type="compositionally biased region" description="Basic and acidic residues" evidence="3">
    <location>
        <begin position="110"/>
        <end position="129"/>
    </location>
</feature>
<reference evidence="4" key="2">
    <citation type="journal article" date="2008" name="Genome Biol.">
        <title>Improved genome assembly and evidence-based global gene model set for the chordate Ciona intestinalis: new insight into intron and operon populations.</title>
        <authorList>
            <person name="Satou Y."/>
            <person name="Mineta K."/>
            <person name="Ogasawara M."/>
            <person name="Sasakura Y."/>
            <person name="Shoguchi E."/>
            <person name="Ueno K."/>
            <person name="Yamada L."/>
            <person name="Matsumoto J."/>
            <person name="Wasserscheid J."/>
            <person name="Dewar K."/>
            <person name="Wiley G.B."/>
            <person name="Macmil S.L."/>
            <person name="Roe B.A."/>
            <person name="Zeller R.W."/>
            <person name="Hastings K.E."/>
            <person name="Lemaire P."/>
            <person name="Lindquist E."/>
            <person name="Endo T."/>
            <person name="Hotta K."/>
            <person name="Inaba K."/>
        </authorList>
    </citation>
    <scope>NUCLEOTIDE SEQUENCE [LARGE SCALE GENOMIC DNA]</scope>
    <source>
        <strain evidence="4">wild type</strain>
    </source>
</reference>
<dbReference type="HOGENOM" id="CLU_1234630_0_0_1"/>
<evidence type="ECO:0000313" key="5">
    <source>
        <dbReference type="Proteomes" id="UP000008144"/>
    </source>
</evidence>
<dbReference type="InterPro" id="IPR027417">
    <property type="entry name" value="P-loop_NTPase"/>
</dbReference>
<keyword evidence="2" id="KW-0342">GTP-binding</keyword>
<reference evidence="4" key="3">
    <citation type="submission" date="2025-08" db="UniProtKB">
        <authorList>
            <consortium name="Ensembl"/>
        </authorList>
    </citation>
    <scope>IDENTIFICATION</scope>
</reference>
<dbReference type="PROSITE" id="PS51419">
    <property type="entry name" value="RAB"/>
    <property type="match status" value="1"/>
</dbReference>
<dbReference type="GO" id="GO:0005886">
    <property type="term" value="C:plasma membrane"/>
    <property type="evidence" value="ECO:0000318"/>
    <property type="project" value="GO_Central"/>
</dbReference>
<evidence type="ECO:0000256" key="2">
    <source>
        <dbReference type="ARBA" id="ARBA00023134"/>
    </source>
</evidence>
<dbReference type="GeneTree" id="ENSGT00940000176101"/>
<dbReference type="PROSITE" id="PS51421">
    <property type="entry name" value="RAS"/>
    <property type="match status" value="1"/>
</dbReference>
<dbReference type="GO" id="GO:0003924">
    <property type="term" value="F:GTPase activity"/>
    <property type="evidence" value="ECO:0000318"/>
    <property type="project" value="GO_Central"/>
</dbReference>
<dbReference type="PANTHER" id="PTHR24070">
    <property type="entry name" value="RAS, DI-RAS, AND RHEB FAMILY MEMBERS OF SMALL GTPASE SUPERFAMILY"/>
    <property type="match status" value="1"/>
</dbReference>
<reference evidence="5" key="1">
    <citation type="journal article" date="2002" name="Science">
        <title>The draft genome of Ciona intestinalis: insights into chordate and vertebrate origins.</title>
        <authorList>
            <person name="Dehal P."/>
            <person name="Satou Y."/>
            <person name="Campbell R.K."/>
            <person name="Chapman J."/>
            <person name="Degnan B."/>
            <person name="De Tomaso A."/>
            <person name="Davidson B."/>
            <person name="Di Gregorio A."/>
            <person name="Gelpke M."/>
            <person name="Goodstein D.M."/>
            <person name="Harafuji N."/>
            <person name="Hastings K.E."/>
            <person name="Ho I."/>
            <person name="Hotta K."/>
            <person name="Huang W."/>
            <person name="Kawashima T."/>
            <person name="Lemaire P."/>
            <person name="Martinez D."/>
            <person name="Meinertzhagen I.A."/>
            <person name="Necula S."/>
            <person name="Nonaka M."/>
            <person name="Putnam N."/>
            <person name="Rash S."/>
            <person name="Saiga H."/>
            <person name="Satake M."/>
            <person name="Terry A."/>
            <person name="Yamada L."/>
            <person name="Wang H.G."/>
            <person name="Awazu S."/>
            <person name="Azumi K."/>
            <person name="Boore J."/>
            <person name="Branno M."/>
            <person name="Chin-Bow S."/>
            <person name="DeSantis R."/>
            <person name="Doyle S."/>
            <person name="Francino P."/>
            <person name="Keys D.N."/>
            <person name="Haga S."/>
            <person name="Hayashi H."/>
            <person name="Hino K."/>
            <person name="Imai K.S."/>
            <person name="Inaba K."/>
            <person name="Kano S."/>
            <person name="Kobayashi K."/>
            <person name="Kobayashi M."/>
            <person name="Lee B.I."/>
            <person name="Makabe K.W."/>
            <person name="Manohar C."/>
            <person name="Matassi G."/>
            <person name="Medina M."/>
            <person name="Mochizuki Y."/>
            <person name="Mount S."/>
            <person name="Morishita T."/>
            <person name="Miura S."/>
            <person name="Nakayama A."/>
            <person name="Nishizaka S."/>
            <person name="Nomoto H."/>
            <person name="Ohta F."/>
            <person name="Oishi K."/>
            <person name="Rigoutsos I."/>
            <person name="Sano M."/>
            <person name="Sasaki A."/>
            <person name="Sasakura Y."/>
            <person name="Shoguchi E."/>
            <person name="Shin-i T."/>
            <person name="Spagnuolo A."/>
            <person name="Stainier D."/>
            <person name="Suzuki M.M."/>
            <person name="Tassy O."/>
            <person name="Takatori N."/>
            <person name="Tokuoka M."/>
            <person name="Yagi K."/>
            <person name="Yoshizaki F."/>
            <person name="Wada S."/>
            <person name="Zhang C."/>
            <person name="Hyatt P.D."/>
            <person name="Larimer F."/>
            <person name="Detter C."/>
            <person name="Doggett N."/>
            <person name="Glavina T."/>
            <person name="Hawkins T."/>
            <person name="Richardson P."/>
            <person name="Lucas S."/>
            <person name="Kohara Y."/>
            <person name="Levine M."/>
            <person name="Satoh N."/>
            <person name="Rokhsar D.S."/>
        </authorList>
    </citation>
    <scope>NUCLEOTIDE SEQUENCE [LARGE SCALE GENOMIC DNA]</scope>
</reference>
<dbReference type="InterPro" id="IPR001806">
    <property type="entry name" value="Small_GTPase"/>
</dbReference>
<dbReference type="GO" id="GO:0019003">
    <property type="term" value="F:GDP binding"/>
    <property type="evidence" value="ECO:0000318"/>
    <property type="project" value="GO_Central"/>
</dbReference>
<accession>H2XUB9</accession>
<evidence type="ECO:0000256" key="3">
    <source>
        <dbReference type="SAM" id="MobiDB-lite"/>
    </source>
</evidence>
<keyword evidence="1" id="KW-0547">Nucleotide-binding</keyword>
<name>H2XUB9_CIOIN</name>
<dbReference type="InParanoid" id="H2XUB9"/>
<protein>
    <recommendedName>
        <fullName evidence="6">Small monomeric GTPase</fullName>
    </recommendedName>
</protein>
<dbReference type="SMART" id="SM00175">
    <property type="entry name" value="RAB"/>
    <property type="match status" value="1"/>
</dbReference>
<evidence type="ECO:0000313" key="4">
    <source>
        <dbReference type="Ensembl" id="ENSCINP00000033253.1"/>
    </source>
</evidence>
<dbReference type="PRINTS" id="PR00449">
    <property type="entry name" value="RASTRNSFRMNG"/>
</dbReference>
<dbReference type="InterPro" id="IPR020849">
    <property type="entry name" value="Small_GTPase_Ras-type"/>
</dbReference>
<dbReference type="Ensembl" id="ENSCINT00000035400.1">
    <property type="protein sequence ID" value="ENSCINP00000033253.1"/>
    <property type="gene ID" value="ENSCING00000024378.1"/>
</dbReference>
<dbReference type="Proteomes" id="UP000008144">
    <property type="component" value="Chromosome 11"/>
</dbReference>
<sequence>MGKSPPSYKVLVVGSKNVGKYSLCQQFVKGWIAEKPGDDGPMKKTVQINNTKVELEVIIHDVEGKEEIGKCDGVILVYSIIDAASLTFVKSIAFQKLHVALGSRSNADPGNDKTEDGETTKLRQADEGSTKGVEMPTLHPEQVSLSVPVVLVGTKEDEAKLSRQVDLSDAETLSQELSCVGFFETAAPCNSNVAKAFECVAEDIVNKRANTVTPETKSGCCIVL</sequence>
<dbReference type="AlphaFoldDB" id="H2XUB9"/>
<keyword evidence="5" id="KW-1185">Reference proteome</keyword>
<organism evidence="4 5">
    <name type="scientific">Ciona intestinalis</name>
    <name type="common">Transparent sea squirt</name>
    <name type="synonym">Ascidia intestinalis</name>
    <dbReference type="NCBI Taxonomy" id="7719"/>
    <lineage>
        <taxon>Eukaryota</taxon>
        <taxon>Metazoa</taxon>
        <taxon>Chordata</taxon>
        <taxon>Tunicata</taxon>
        <taxon>Ascidiacea</taxon>
        <taxon>Phlebobranchia</taxon>
        <taxon>Cionidae</taxon>
        <taxon>Ciona</taxon>
    </lineage>
</organism>
<dbReference type="SUPFAM" id="SSF52540">
    <property type="entry name" value="P-loop containing nucleoside triphosphate hydrolases"/>
    <property type="match status" value="1"/>
</dbReference>
<dbReference type="EMBL" id="EAAA01000786">
    <property type="status" value="NOT_ANNOTATED_CDS"/>
    <property type="molecule type" value="Genomic_DNA"/>
</dbReference>
<accession>A0A1W2WN10</accession>
<dbReference type="Gene3D" id="3.40.50.300">
    <property type="entry name" value="P-loop containing nucleotide triphosphate hydrolases"/>
    <property type="match status" value="2"/>
</dbReference>
<dbReference type="SMART" id="SM00173">
    <property type="entry name" value="RAS"/>
    <property type="match status" value="1"/>
</dbReference>
<reference evidence="4" key="4">
    <citation type="submission" date="2025-09" db="UniProtKB">
        <authorList>
            <consortium name="Ensembl"/>
        </authorList>
    </citation>
    <scope>IDENTIFICATION</scope>
</reference>
<dbReference type="Pfam" id="PF00071">
    <property type="entry name" value="Ras"/>
    <property type="match status" value="2"/>
</dbReference>
<proteinExistence type="predicted"/>
<dbReference type="GO" id="GO:0005525">
    <property type="term" value="F:GTP binding"/>
    <property type="evidence" value="ECO:0000318"/>
    <property type="project" value="GO_Central"/>
</dbReference>